<evidence type="ECO:0000313" key="16">
    <source>
        <dbReference type="Proteomes" id="UP001348817"/>
    </source>
</evidence>
<evidence type="ECO:0000256" key="6">
    <source>
        <dbReference type="ARBA" id="ARBA00013185"/>
    </source>
</evidence>
<dbReference type="InterPro" id="IPR014718">
    <property type="entry name" value="GH-type_carb-bd"/>
</dbReference>
<evidence type="ECO:0000256" key="1">
    <source>
        <dbReference type="ARBA" id="ARBA00001614"/>
    </source>
</evidence>
<dbReference type="KEGG" id="fax:FUAX_46500"/>
<comment type="similarity">
    <text evidence="4 11">Belongs to the aldose epimerase family.</text>
</comment>
<evidence type="ECO:0000256" key="13">
    <source>
        <dbReference type="PIRSR" id="PIRSR005096-2"/>
    </source>
</evidence>
<dbReference type="RefSeq" id="WP_338395360.1">
    <property type="nucleotide sequence ID" value="NZ_AP025317.1"/>
</dbReference>
<dbReference type="EC" id="5.1.3.3" evidence="6 11"/>
<dbReference type="NCBIfam" id="NF008277">
    <property type="entry name" value="PRK11055.1"/>
    <property type="match status" value="1"/>
</dbReference>
<keyword evidence="15" id="KW-0614">Plasmid</keyword>
<evidence type="ECO:0000256" key="11">
    <source>
        <dbReference type="PIRNR" id="PIRNR005096"/>
    </source>
</evidence>
<keyword evidence="9 11" id="KW-0413">Isomerase</keyword>
<keyword evidence="16" id="KW-1185">Reference proteome</keyword>
<dbReference type="CDD" id="cd09019">
    <property type="entry name" value="galactose_mutarotase_like"/>
    <property type="match status" value="1"/>
</dbReference>
<evidence type="ECO:0000256" key="5">
    <source>
        <dbReference type="ARBA" id="ARBA00011245"/>
    </source>
</evidence>
<sequence length="355" mass="39262">MKIEQRSFGTLPNGQETTLYTLTNDKGMTVKVTDFGATLADIQVPDKAGNSESVILGFDECGGYAQEQAYIGATVGRYANRIEHGKFSVDGQEYQLPVNNGENHLHGGPEAMDKTLWKLAGTSTTDTEAKVTFRTSSPDGFNGYPGNLEVSVSFVLDNENRLNIRYHATTDKDTIINLTNHSYFNLSGNLRDNCLKHEIKLQAGKYTPIKANMIPTGELADVDDSPFDFKSFETIGAKMNFDHEQIDLALGFDHNFVLNNKGGNEPTLSAEAVDHASGRVMRLYSTQPGMQFYTGNYLDGGYMGKEGRIYEKYDGFCFETQAFPDSPNQEHFPSPLLKAGEAYEHSAIFEFGLVD</sequence>
<dbReference type="PROSITE" id="PS00545">
    <property type="entry name" value="ALDOSE_1_EPIMERASE"/>
    <property type="match status" value="1"/>
</dbReference>
<comment type="subunit">
    <text evidence="5">Monomer.</text>
</comment>
<dbReference type="InterPro" id="IPR015443">
    <property type="entry name" value="Aldose_1-epimerase"/>
</dbReference>
<dbReference type="InterPro" id="IPR047215">
    <property type="entry name" value="Galactose_mutarotase-like"/>
</dbReference>
<evidence type="ECO:0000256" key="4">
    <source>
        <dbReference type="ARBA" id="ARBA00006206"/>
    </source>
</evidence>
<feature type="binding site" evidence="13">
    <location>
        <position position="253"/>
    </location>
    <ligand>
        <name>beta-D-galactose</name>
        <dbReference type="ChEBI" id="CHEBI:27667"/>
    </ligand>
</feature>
<comment type="catalytic activity">
    <reaction evidence="1 11">
        <text>alpha-D-glucose = beta-D-glucose</text>
        <dbReference type="Rhea" id="RHEA:10264"/>
        <dbReference type="ChEBI" id="CHEBI:15903"/>
        <dbReference type="ChEBI" id="CHEBI:17925"/>
        <dbReference type="EC" id="5.1.3.3"/>
    </reaction>
</comment>
<dbReference type="SUPFAM" id="SSF74650">
    <property type="entry name" value="Galactose mutarotase-like"/>
    <property type="match status" value="1"/>
</dbReference>
<dbReference type="GO" id="GO:0030246">
    <property type="term" value="F:carbohydrate binding"/>
    <property type="evidence" value="ECO:0007669"/>
    <property type="project" value="InterPro"/>
</dbReference>
<evidence type="ECO:0000313" key="15">
    <source>
        <dbReference type="EMBL" id="BDD12218.1"/>
    </source>
</evidence>
<accession>A0AAU9D894</accession>
<evidence type="ECO:0000256" key="14">
    <source>
        <dbReference type="PIRSR" id="PIRSR005096-3"/>
    </source>
</evidence>
<dbReference type="Proteomes" id="UP001348817">
    <property type="component" value="Plasmid pFA3"/>
</dbReference>
<comment type="pathway">
    <text evidence="3 11">Carbohydrate metabolism; hexose metabolism.</text>
</comment>
<dbReference type="AlphaFoldDB" id="A0AAU9D894"/>
<dbReference type="EMBL" id="AP025317">
    <property type="protein sequence ID" value="BDD12218.1"/>
    <property type="molecule type" value="Genomic_DNA"/>
</dbReference>
<dbReference type="InterPro" id="IPR008183">
    <property type="entry name" value="Aldose_1/G6P_1-epimerase"/>
</dbReference>
<gene>
    <name evidence="15" type="primary">galM</name>
    <name evidence="15" type="ORF">FUAX_46500</name>
</gene>
<dbReference type="Pfam" id="PF01263">
    <property type="entry name" value="Aldose_epim"/>
    <property type="match status" value="1"/>
</dbReference>
<dbReference type="InterPro" id="IPR011013">
    <property type="entry name" value="Gal_mutarotase_sf_dom"/>
</dbReference>
<reference evidence="15 16" key="1">
    <citation type="submission" date="2021-12" db="EMBL/GenBank/DDBJ databases">
        <title>Genome sequencing of bacteria with rrn-lacking chromosome and rrn-plasmid.</title>
        <authorList>
            <person name="Anda M."/>
            <person name="Iwasaki W."/>
        </authorList>
    </citation>
    <scope>NUCLEOTIDE SEQUENCE [LARGE SCALE GENOMIC DNA]</scope>
    <source>
        <strain evidence="15 16">DSM 100852</strain>
        <plasmid evidence="15 16">pFA3</plasmid>
    </source>
</reference>
<dbReference type="GO" id="GO:0033499">
    <property type="term" value="P:galactose catabolic process via UDP-galactose, Leloir pathway"/>
    <property type="evidence" value="ECO:0007669"/>
    <property type="project" value="TreeGrafter"/>
</dbReference>
<dbReference type="PANTHER" id="PTHR10091:SF0">
    <property type="entry name" value="GALACTOSE MUTAROTASE"/>
    <property type="match status" value="1"/>
</dbReference>
<evidence type="ECO:0000256" key="3">
    <source>
        <dbReference type="ARBA" id="ARBA00005028"/>
    </source>
</evidence>
<protein>
    <recommendedName>
        <fullName evidence="7 11">Aldose 1-epimerase</fullName>
        <ecNumber evidence="6 11">5.1.3.3</ecNumber>
    </recommendedName>
</protein>
<proteinExistence type="inferred from homology"/>
<feature type="binding site" evidence="14">
    <location>
        <begin position="181"/>
        <end position="183"/>
    </location>
    <ligand>
        <name>beta-D-galactose</name>
        <dbReference type="ChEBI" id="CHEBI:27667"/>
    </ligand>
</feature>
<evidence type="ECO:0000256" key="9">
    <source>
        <dbReference type="ARBA" id="ARBA00023235"/>
    </source>
</evidence>
<evidence type="ECO:0000256" key="12">
    <source>
        <dbReference type="PIRSR" id="PIRSR005096-1"/>
    </source>
</evidence>
<dbReference type="Gene3D" id="2.70.98.10">
    <property type="match status" value="1"/>
</dbReference>
<dbReference type="PANTHER" id="PTHR10091">
    <property type="entry name" value="ALDOSE-1-EPIMERASE"/>
    <property type="match status" value="1"/>
</dbReference>
<feature type="active site" description="Proton acceptor" evidence="12">
    <location>
        <position position="319"/>
    </location>
</feature>
<geneLocation type="plasmid" evidence="15 16">
    <name>pFA3</name>
</geneLocation>
<evidence type="ECO:0000256" key="10">
    <source>
        <dbReference type="ARBA" id="ARBA00023277"/>
    </source>
</evidence>
<evidence type="ECO:0000256" key="2">
    <source>
        <dbReference type="ARBA" id="ARBA00001913"/>
    </source>
</evidence>
<evidence type="ECO:0000256" key="8">
    <source>
        <dbReference type="ARBA" id="ARBA00022837"/>
    </source>
</evidence>
<dbReference type="PIRSF" id="PIRSF005096">
    <property type="entry name" value="GALM"/>
    <property type="match status" value="1"/>
</dbReference>
<feature type="active site" description="Proton donor" evidence="12">
    <location>
        <position position="181"/>
    </location>
</feature>
<evidence type="ECO:0000256" key="7">
    <source>
        <dbReference type="ARBA" id="ARBA00014165"/>
    </source>
</evidence>
<keyword evidence="8" id="KW-0106">Calcium</keyword>
<comment type="cofactor">
    <cofactor evidence="2">
        <name>Ca(2+)</name>
        <dbReference type="ChEBI" id="CHEBI:29108"/>
    </cofactor>
</comment>
<name>A0AAU9D894_9BACT</name>
<dbReference type="InterPro" id="IPR018052">
    <property type="entry name" value="Ald1_epimerase_CS"/>
</dbReference>
<dbReference type="GO" id="GO:0006006">
    <property type="term" value="P:glucose metabolic process"/>
    <property type="evidence" value="ECO:0007669"/>
    <property type="project" value="TreeGrafter"/>
</dbReference>
<organism evidence="15 16">
    <name type="scientific">Fulvitalea axinellae</name>
    <dbReference type="NCBI Taxonomy" id="1182444"/>
    <lineage>
        <taxon>Bacteria</taxon>
        <taxon>Pseudomonadati</taxon>
        <taxon>Bacteroidota</taxon>
        <taxon>Cytophagia</taxon>
        <taxon>Cytophagales</taxon>
        <taxon>Persicobacteraceae</taxon>
        <taxon>Fulvitalea</taxon>
    </lineage>
</organism>
<dbReference type="GO" id="GO:0004034">
    <property type="term" value="F:aldose 1-epimerase activity"/>
    <property type="evidence" value="ECO:0007669"/>
    <property type="project" value="UniProtKB-EC"/>
</dbReference>
<keyword evidence="10 11" id="KW-0119">Carbohydrate metabolism</keyword>
<feature type="binding site" evidence="14">
    <location>
        <begin position="80"/>
        <end position="81"/>
    </location>
    <ligand>
        <name>beta-D-galactose</name>
        <dbReference type="ChEBI" id="CHEBI:27667"/>
    </ligand>
</feature>